<comment type="similarity">
    <text evidence="5">Belongs to the protein kinase superfamily. CAMK Ser/Thr protein kinase family. LKB1 subfamily.</text>
</comment>
<evidence type="ECO:0000256" key="21">
    <source>
        <dbReference type="ARBA" id="ARBA00047899"/>
    </source>
</evidence>
<dbReference type="PROSITE" id="PS00108">
    <property type="entry name" value="PROTEIN_KINASE_ST"/>
    <property type="match status" value="1"/>
</dbReference>
<dbReference type="EMBL" id="GECU01012394">
    <property type="protein sequence ID" value="JAS95312.1"/>
    <property type="molecule type" value="Transcribed_RNA"/>
</dbReference>
<evidence type="ECO:0000256" key="2">
    <source>
        <dbReference type="ARBA" id="ARBA00001946"/>
    </source>
</evidence>
<evidence type="ECO:0000256" key="17">
    <source>
        <dbReference type="ARBA" id="ARBA00022842"/>
    </source>
</evidence>
<evidence type="ECO:0000259" key="27">
    <source>
        <dbReference type="PROSITE" id="PS50011"/>
    </source>
</evidence>
<feature type="region of interest" description="Disordered" evidence="26">
    <location>
        <begin position="397"/>
        <end position="416"/>
    </location>
</feature>
<evidence type="ECO:0000256" key="5">
    <source>
        <dbReference type="ARBA" id="ARBA00009985"/>
    </source>
</evidence>
<evidence type="ECO:0000256" key="1">
    <source>
        <dbReference type="ARBA" id="ARBA00001936"/>
    </source>
</evidence>
<evidence type="ECO:0000256" key="18">
    <source>
        <dbReference type="ARBA" id="ARBA00023211"/>
    </source>
</evidence>
<comment type="catalytic activity">
    <reaction evidence="22">
        <text>L-seryl-[protein] + ATP = O-phospho-L-seryl-[protein] + ADP + H(+)</text>
        <dbReference type="Rhea" id="RHEA:17989"/>
        <dbReference type="Rhea" id="RHEA-COMP:9863"/>
        <dbReference type="Rhea" id="RHEA-COMP:11604"/>
        <dbReference type="ChEBI" id="CHEBI:15378"/>
        <dbReference type="ChEBI" id="CHEBI:29999"/>
        <dbReference type="ChEBI" id="CHEBI:30616"/>
        <dbReference type="ChEBI" id="CHEBI:83421"/>
        <dbReference type="ChEBI" id="CHEBI:456216"/>
        <dbReference type="EC" id="2.7.11.1"/>
    </reaction>
</comment>
<evidence type="ECO:0000256" key="23">
    <source>
        <dbReference type="ARBA" id="ARBA00068788"/>
    </source>
</evidence>
<dbReference type="AlphaFoldDB" id="A0A1B6HBW0"/>
<name>A0A1B6HBW0_9HEMI</name>
<dbReference type="EC" id="2.7.11.1" evidence="6"/>
<reference evidence="28" key="1">
    <citation type="submission" date="2015-11" db="EMBL/GenBank/DDBJ databases">
        <title>De novo transcriptome assembly of four potential Pierce s Disease insect vectors from Arizona vineyards.</title>
        <authorList>
            <person name="Tassone E.E."/>
        </authorList>
    </citation>
    <scope>NUCLEOTIDE SEQUENCE</scope>
</reference>
<keyword evidence="7" id="KW-0963">Cytoplasm</keyword>
<dbReference type="FunFam" id="3.30.200.20:FF:000235">
    <property type="entry name" value="serine/threonine-protein kinase STK11"/>
    <property type="match status" value="1"/>
</dbReference>
<keyword evidence="15" id="KW-0418">Kinase</keyword>
<keyword evidence="16 24" id="KW-0067">ATP-binding</keyword>
<dbReference type="GO" id="GO:0006974">
    <property type="term" value="P:DNA damage response"/>
    <property type="evidence" value="ECO:0007669"/>
    <property type="project" value="UniProtKB-KW"/>
</dbReference>
<feature type="domain" description="Protein kinase" evidence="27">
    <location>
        <begin position="69"/>
        <end position="329"/>
    </location>
</feature>
<evidence type="ECO:0000256" key="6">
    <source>
        <dbReference type="ARBA" id="ARBA00012513"/>
    </source>
</evidence>
<dbReference type="Pfam" id="PF00069">
    <property type="entry name" value="Pkinase"/>
    <property type="match status" value="1"/>
</dbReference>
<accession>A0A1B6HBW0</accession>
<organism evidence="28">
    <name type="scientific">Homalodisca liturata</name>
    <dbReference type="NCBI Taxonomy" id="320908"/>
    <lineage>
        <taxon>Eukaryota</taxon>
        <taxon>Metazoa</taxon>
        <taxon>Ecdysozoa</taxon>
        <taxon>Arthropoda</taxon>
        <taxon>Hexapoda</taxon>
        <taxon>Insecta</taxon>
        <taxon>Pterygota</taxon>
        <taxon>Neoptera</taxon>
        <taxon>Paraneoptera</taxon>
        <taxon>Hemiptera</taxon>
        <taxon>Auchenorrhyncha</taxon>
        <taxon>Membracoidea</taxon>
        <taxon>Cicadellidae</taxon>
        <taxon>Cicadellinae</taxon>
        <taxon>Proconiini</taxon>
        <taxon>Homalodisca</taxon>
    </lineage>
</organism>
<dbReference type="GO" id="GO:0046872">
    <property type="term" value="F:metal ion binding"/>
    <property type="evidence" value="ECO:0007669"/>
    <property type="project" value="UniProtKB-KW"/>
</dbReference>
<sequence>MDSDMTFDEFETDEIELNSELFCDLKPVSGVTWINDEDNDETELGFHRVNSDQIIYQTKKKRFKMIGKYVMGDMLGEGSYAKVKEMLDTETLCRRAVKILKKRKLRRIPNGEENVKREIQLLKRLKHKNVIQLVDVMYNDEKQKMYIVMEFCVGGLQDMLESTPHKKFPEWQAHGYFCQLVDGLEYLHSHGIVHKDIKPSNLLLTLNGTLKISDLGVAEALDMFAPDDTCFTSQGSPAFQPPEIANGVEKFAGFKVDVWSSGVTLFNLTTGKYPFEGDNIYRLFESIGRGDVEIPEEVTEPLSSLLRGMLHKEPGPRFTLSQIRHHPWFLRKPGRTLEEVPVPPLRGDELHRMTVLPYLINYFYGEDDSQYSAEYITQRQLNENHKYVDYASNGNLESAGAKSERKSNKPSWRRPTSCLSVKKLPSCRPS</sequence>
<keyword evidence="10" id="KW-0808">Transferase</keyword>
<evidence type="ECO:0000256" key="4">
    <source>
        <dbReference type="ARBA" id="ARBA00004496"/>
    </source>
</evidence>
<keyword evidence="8 25" id="KW-0723">Serine/threonine-protein kinase</keyword>
<dbReference type="InterPro" id="IPR011009">
    <property type="entry name" value="Kinase-like_dom_sf"/>
</dbReference>
<evidence type="ECO:0000256" key="11">
    <source>
        <dbReference type="ARBA" id="ARBA00022703"/>
    </source>
</evidence>
<dbReference type="Gene3D" id="1.10.510.10">
    <property type="entry name" value="Transferase(Phosphotransferase) domain 1"/>
    <property type="match status" value="1"/>
</dbReference>
<dbReference type="InterPro" id="IPR039154">
    <property type="entry name" value="LKB1_c"/>
</dbReference>
<evidence type="ECO:0000256" key="22">
    <source>
        <dbReference type="ARBA" id="ARBA00048679"/>
    </source>
</evidence>
<dbReference type="SUPFAM" id="SSF56112">
    <property type="entry name" value="Protein kinase-like (PK-like)"/>
    <property type="match status" value="1"/>
</dbReference>
<dbReference type="PROSITE" id="PS00107">
    <property type="entry name" value="PROTEIN_KINASE_ATP"/>
    <property type="match status" value="1"/>
</dbReference>
<evidence type="ECO:0000256" key="16">
    <source>
        <dbReference type="ARBA" id="ARBA00022840"/>
    </source>
</evidence>
<evidence type="ECO:0000256" key="15">
    <source>
        <dbReference type="ARBA" id="ARBA00022777"/>
    </source>
</evidence>
<keyword evidence="18" id="KW-0464">Manganese</keyword>
<evidence type="ECO:0000256" key="8">
    <source>
        <dbReference type="ARBA" id="ARBA00022527"/>
    </source>
</evidence>
<evidence type="ECO:0000256" key="13">
    <source>
        <dbReference type="ARBA" id="ARBA00022741"/>
    </source>
</evidence>
<dbReference type="GO" id="GO:0005634">
    <property type="term" value="C:nucleus"/>
    <property type="evidence" value="ECO:0007669"/>
    <property type="project" value="UniProtKB-SubCell"/>
</dbReference>
<dbReference type="CDD" id="cd14119">
    <property type="entry name" value="STKc_LKB1"/>
    <property type="match status" value="1"/>
</dbReference>
<dbReference type="PANTHER" id="PTHR24346:SF94">
    <property type="entry name" value="NON-SPECIFIC SERINE_THREONINE PROTEIN KINASE"/>
    <property type="match status" value="1"/>
</dbReference>
<gene>
    <name evidence="28" type="ORF">g.13118</name>
    <name evidence="29" type="ORF">g.13120</name>
</gene>
<feature type="binding site" evidence="24">
    <location>
        <position position="98"/>
    </location>
    <ligand>
        <name>ATP</name>
        <dbReference type="ChEBI" id="CHEBI:30616"/>
    </ligand>
</feature>
<dbReference type="PANTHER" id="PTHR24346">
    <property type="entry name" value="MAP/MICROTUBULE AFFINITY-REGULATING KINASE"/>
    <property type="match status" value="1"/>
</dbReference>
<proteinExistence type="inferred from homology"/>
<keyword evidence="13 24" id="KW-0547">Nucleotide-binding</keyword>
<evidence type="ECO:0000256" key="24">
    <source>
        <dbReference type="PROSITE-ProRule" id="PRU10141"/>
    </source>
</evidence>
<evidence type="ECO:0000313" key="29">
    <source>
        <dbReference type="EMBL" id="JAS95312.1"/>
    </source>
</evidence>
<keyword evidence="19" id="KW-0539">Nucleus</keyword>
<dbReference type="Gene3D" id="3.30.200.20">
    <property type="entry name" value="Phosphorylase Kinase, domain 1"/>
    <property type="match status" value="1"/>
</dbReference>
<keyword evidence="12" id="KW-0479">Metal-binding</keyword>
<comment type="catalytic activity">
    <reaction evidence="21">
        <text>L-threonyl-[protein] + ATP = O-phospho-L-threonyl-[protein] + ADP + H(+)</text>
        <dbReference type="Rhea" id="RHEA:46608"/>
        <dbReference type="Rhea" id="RHEA-COMP:11060"/>
        <dbReference type="Rhea" id="RHEA-COMP:11605"/>
        <dbReference type="ChEBI" id="CHEBI:15378"/>
        <dbReference type="ChEBI" id="CHEBI:30013"/>
        <dbReference type="ChEBI" id="CHEBI:30616"/>
        <dbReference type="ChEBI" id="CHEBI:61977"/>
        <dbReference type="ChEBI" id="CHEBI:456216"/>
        <dbReference type="EC" id="2.7.11.1"/>
    </reaction>
</comment>
<evidence type="ECO:0000256" key="14">
    <source>
        <dbReference type="ARBA" id="ARBA00022763"/>
    </source>
</evidence>
<evidence type="ECO:0000256" key="26">
    <source>
        <dbReference type="SAM" id="MobiDB-lite"/>
    </source>
</evidence>
<comment type="cofactor">
    <cofactor evidence="1">
        <name>Mn(2+)</name>
        <dbReference type="ChEBI" id="CHEBI:29035"/>
    </cofactor>
</comment>
<evidence type="ECO:0000256" key="10">
    <source>
        <dbReference type="ARBA" id="ARBA00022679"/>
    </source>
</evidence>
<dbReference type="GO" id="GO:0005737">
    <property type="term" value="C:cytoplasm"/>
    <property type="evidence" value="ECO:0007669"/>
    <property type="project" value="UniProtKB-SubCell"/>
</dbReference>
<evidence type="ECO:0000256" key="3">
    <source>
        <dbReference type="ARBA" id="ARBA00004123"/>
    </source>
</evidence>
<evidence type="ECO:0000256" key="19">
    <source>
        <dbReference type="ARBA" id="ARBA00023242"/>
    </source>
</evidence>
<protein>
    <recommendedName>
        <fullName evidence="23">Serine/threonine-protein kinase STK11</fullName>
        <ecNumber evidence="6">2.7.11.1</ecNumber>
    </recommendedName>
</protein>
<dbReference type="InterPro" id="IPR008271">
    <property type="entry name" value="Ser/Thr_kinase_AS"/>
</dbReference>
<dbReference type="InterPro" id="IPR017441">
    <property type="entry name" value="Protein_kinase_ATP_BS"/>
</dbReference>
<dbReference type="GO" id="GO:0004674">
    <property type="term" value="F:protein serine/threonine kinase activity"/>
    <property type="evidence" value="ECO:0007669"/>
    <property type="project" value="UniProtKB-KW"/>
</dbReference>
<dbReference type="InterPro" id="IPR000719">
    <property type="entry name" value="Prot_kinase_dom"/>
</dbReference>
<dbReference type="EMBL" id="GECU01035536">
    <property type="protein sequence ID" value="JAS72170.1"/>
    <property type="molecule type" value="Transcribed_RNA"/>
</dbReference>
<keyword evidence="17" id="KW-0460">Magnesium</keyword>
<dbReference type="GO" id="GO:0030295">
    <property type="term" value="F:protein kinase activator activity"/>
    <property type="evidence" value="ECO:0007669"/>
    <property type="project" value="InterPro"/>
</dbReference>
<evidence type="ECO:0000256" key="25">
    <source>
        <dbReference type="RuleBase" id="RU000304"/>
    </source>
</evidence>
<keyword evidence="11" id="KW-0053">Apoptosis</keyword>
<dbReference type="SMART" id="SM00220">
    <property type="entry name" value="S_TKc"/>
    <property type="match status" value="1"/>
</dbReference>
<dbReference type="GO" id="GO:0042593">
    <property type="term" value="P:glucose homeostasis"/>
    <property type="evidence" value="ECO:0007669"/>
    <property type="project" value="InterPro"/>
</dbReference>
<dbReference type="GO" id="GO:0006915">
    <property type="term" value="P:apoptotic process"/>
    <property type="evidence" value="ECO:0007669"/>
    <property type="project" value="UniProtKB-KW"/>
</dbReference>
<evidence type="ECO:0000256" key="20">
    <source>
        <dbReference type="ARBA" id="ARBA00023306"/>
    </source>
</evidence>
<dbReference type="GO" id="GO:0005524">
    <property type="term" value="F:ATP binding"/>
    <property type="evidence" value="ECO:0007669"/>
    <property type="project" value="UniProtKB-UniRule"/>
</dbReference>
<dbReference type="PROSITE" id="PS50011">
    <property type="entry name" value="PROTEIN_KINASE_DOM"/>
    <property type="match status" value="1"/>
</dbReference>
<evidence type="ECO:0000256" key="12">
    <source>
        <dbReference type="ARBA" id="ARBA00022723"/>
    </source>
</evidence>
<comment type="cofactor">
    <cofactor evidence="2">
        <name>Mg(2+)</name>
        <dbReference type="ChEBI" id="CHEBI:18420"/>
    </cofactor>
</comment>
<dbReference type="GO" id="GO:0035556">
    <property type="term" value="P:intracellular signal transduction"/>
    <property type="evidence" value="ECO:0007669"/>
    <property type="project" value="TreeGrafter"/>
</dbReference>
<keyword evidence="14" id="KW-0227">DNA damage</keyword>
<dbReference type="FunFam" id="1.10.510.10:FF:000245">
    <property type="entry name" value="serine/threonine-protein kinase STK11"/>
    <property type="match status" value="1"/>
</dbReference>
<dbReference type="GO" id="GO:0030010">
    <property type="term" value="P:establishment of cell polarity"/>
    <property type="evidence" value="ECO:0007669"/>
    <property type="project" value="InterPro"/>
</dbReference>
<keyword evidence="20" id="KW-0131">Cell cycle</keyword>
<evidence type="ECO:0000256" key="9">
    <source>
        <dbReference type="ARBA" id="ARBA00022553"/>
    </source>
</evidence>
<dbReference type="GO" id="GO:0001558">
    <property type="term" value="P:regulation of cell growth"/>
    <property type="evidence" value="ECO:0007669"/>
    <property type="project" value="InterPro"/>
</dbReference>
<keyword evidence="9" id="KW-0597">Phosphoprotein</keyword>
<evidence type="ECO:0000313" key="28">
    <source>
        <dbReference type="EMBL" id="JAS72170.1"/>
    </source>
</evidence>
<evidence type="ECO:0000256" key="7">
    <source>
        <dbReference type="ARBA" id="ARBA00022490"/>
    </source>
</evidence>
<comment type="subcellular location">
    <subcellularLocation>
        <location evidence="4">Cytoplasm</location>
    </subcellularLocation>
    <subcellularLocation>
        <location evidence="3">Nucleus</location>
    </subcellularLocation>
</comment>